<protein>
    <submittedName>
        <fullName evidence="3">Conjugal transfer protein TraC</fullName>
    </submittedName>
</protein>
<gene>
    <name evidence="3" type="ORF">Xmlh_13090</name>
</gene>
<sequence length="270" mass="30782">MNRYEQRLADKKARYEERAERAARDSESTYRKARQMGEAIPFGQPILVGHHSEKRDRNYRDRIHNTYGKAFALQDKAKHYEQKAASVGTGGISSDDPDAIEKLRAELANMEAAQERMKAANKAIRTNKTAETQVAALVALGFSEKQAAQLLEKDFCGRIGFPDYALTNNNGNMRRVKGRIAELEKRRQRADVERTGQGFTYREDTEENRVMFVFDGKPDEATRQILRSHGFRFSPSRDGKPWVRQLNNAGIWNGQRVFEALNAARNGDNN</sequence>
<feature type="compositionally biased region" description="Basic and acidic residues" evidence="2">
    <location>
        <begin position="1"/>
        <end position="30"/>
    </location>
</feature>
<reference evidence="3 4" key="1">
    <citation type="submission" date="2015-12" db="EMBL/GenBank/DDBJ databases">
        <authorList>
            <person name="Shamseldin A."/>
            <person name="Moawad H."/>
            <person name="Abd El-Rahim W.M."/>
            <person name="Sadowsky M.J."/>
        </authorList>
    </citation>
    <scope>NUCLEOTIDE SEQUENCE [LARGE SCALE GENOMIC DNA]</scope>
    <source>
        <strain evidence="3 4">LMG9050</strain>
    </source>
</reference>
<evidence type="ECO:0000313" key="4">
    <source>
        <dbReference type="Proteomes" id="UP000190559"/>
    </source>
</evidence>
<evidence type="ECO:0000256" key="1">
    <source>
        <dbReference type="SAM" id="Coils"/>
    </source>
</evidence>
<dbReference type="AlphaFoldDB" id="A0A1T1NZ44"/>
<keyword evidence="1" id="KW-0175">Coiled coil</keyword>
<proteinExistence type="predicted"/>
<evidence type="ECO:0000256" key="2">
    <source>
        <dbReference type="SAM" id="MobiDB-lite"/>
    </source>
</evidence>
<name>A0A1T1NZ44_9XANT</name>
<dbReference type="EMBL" id="LOJW01000028">
    <property type="protein sequence ID" value="OOW68677.1"/>
    <property type="molecule type" value="Genomic_DNA"/>
</dbReference>
<dbReference type="Proteomes" id="UP000190559">
    <property type="component" value="Unassembled WGS sequence"/>
</dbReference>
<feature type="coiled-coil region" evidence="1">
    <location>
        <begin position="100"/>
        <end position="130"/>
    </location>
</feature>
<dbReference type="InterPro" id="IPR021944">
    <property type="entry name" value="DUF3560"/>
</dbReference>
<evidence type="ECO:0000313" key="3">
    <source>
        <dbReference type="EMBL" id="OOW68677.1"/>
    </source>
</evidence>
<comment type="caution">
    <text evidence="3">The sequence shown here is derived from an EMBL/GenBank/DDBJ whole genome shotgun (WGS) entry which is preliminary data.</text>
</comment>
<accession>A0A1T1NZ44</accession>
<organism evidence="3 4">
    <name type="scientific">Xanthomonas axonopodis pv. melhusii</name>
    <dbReference type="NCBI Taxonomy" id="487834"/>
    <lineage>
        <taxon>Bacteria</taxon>
        <taxon>Pseudomonadati</taxon>
        <taxon>Pseudomonadota</taxon>
        <taxon>Gammaproteobacteria</taxon>
        <taxon>Lysobacterales</taxon>
        <taxon>Lysobacteraceae</taxon>
        <taxon>Xanthomonas</taxon>
    </lineage>
</organism>
<dbReference type="Pfam" id="PF12083">
    <property type="entry name" value="DUF3560"/>
    <property type="match status" value="1"/>
</dbReference>
<feature type="coiled-coil region" evidence="1">
    <location>
        <begin position="166"/>
        <end position="193"/>
    </location>
</feature>
<feature type="region of interest" description="Disordered" evidence="2">
    <location>
        <begin position="1"/>
        <end position="32"/>
    </location>
</feature>